<dbReference type="InterPro" id="IPR037066">
    <property type="entry name" value="Plug_dom_sf"/>
</dbReference>
<reference evidence="9 10" key="1">
    <citation type="submission" date="2016-04" db="EMBL/GenBank/DDBJ databases">
        <authorList>
            <person name="Chen L."/>
            <person name="Zhuang W."/>
            <person name="Wang G."/>
        </authorList>
    </citation>
    <scope>NUCLEOTIDE SEQUENCE [LARGE SCALE GENOMIC DNA]</scope>
    <source>
        <strain evidence="10">GR20</strain>
    </source>
</reference>
<dbReference type="EMBL" id="LWBO01000007">
    <property type="protein sequence ID" value="OQP50019.1"/>
    <property type="molecule type" value="Genomic_DNA"/>
</dbReference>
<dbReference type="InterPro" id="IPR008969">
    <property type="entry name" value="CarboxyPept-like_regulatory"/>
</dbReference>
<organism evidence="9 10">
    <name type="scientific">Niastella koreensis</name>
    <dbReference type="NCBI Taxonomy" id="354356"/>
    <lineage>
        <taxon>Bacteria</taxon>
        <taxon>Pseudomonadati</taxon>
        <taxon>Bacteroidota</taxon>
        <taxon>Chitinophagia</taxon>
        <taxon>Chitinophagales</taxon>
        <taxon>Chitinophagaceae</taxon>
        <taxon>Niastella</taxon>
    </lineage>
</organism>
<evidence type="ECO:0000259" key="8">
    <source>
        <dbReference type="Pfam" id="PF07715"/>
    </source>
</evidence>
<proteinExistence type="inferred from homology"/>
<dbReference type="InterPro" id="IPR039426">
    <property type="entry name" value="TonB-dep_rcpt-like"/>
</dbReference>
<evidence type="ECO:0000256" key="4">
    <source>
        <dbReference type="ARBA" id="ARBA00022692"/>
    </source>
</evidence>
<keyword evidence="4 7" id="KW-0812">Transmembrane</keyword>
<keyword evidence="5 7" id="KW-0472">Membrane</keyword>
<dbReference type="SUPFAM" id="SSF56935">
    <property type="entry name" value="Porins"/>
    <property type="match status" value="1"/>
</dbReference>
<comment type="subcellular location">
    <subcellularLocation>
        <location evidence="1 7">Cell outer membrane</location>
        <topology evidence="1 7">Multi-pass membrane protein</topology>
    </subcellularLocation>
</comment>
<keyword evidence="3 7" id="KW-1134">Transmembrane beta strand</keyword>
<dbReference type="SUPFAM" id="SSF49464">
    <property type="entry name" value="Carboxypeptidase regulatory domain-like"/>
    <property type="match status" value="1"/>
</dbReference>
<comment type="similarity">
    <text evidence="7">Belongs to the TonB-dependent receptor family.</text>
</comment>
<evidence type="ECO:0000256" key="2">
    <source>
        <dbReference type="ARBA" id="ARBA00022448"/>
    </source>
</evidence>
<dbReference type="PROSITE" id="PS52016">
    <property type="entry name" value="TONB_DEPENDENT_REC_3"/>
    <property type="match status" value="1"/>
</dbReference>
<keyword evidence="10" id="KW-1185">Reference proteome</keyword>
<evidence type="ECO:0000256" key="5">
    <source>
        <dbReference type="ARBA" id="ARBA00023136"/>
    </source>
</evidence>
<protein>
    <recommendedName>
        <fullName evidence="8">TonB-dependent receptor plug domain-containing protein</fullName>
    </recommendedName>
</protein>
<dbReference type="InterPro" id="IPR036942">
    <property type="entry name" value="Beta-barrel_TonB_sf"/>
</dbReference>
<sequence length="1074" mass="117378">MIDPNMNDCKNKITGMRPITANLIKTGLFWLVLLITGGAFAQSTIDVVRGVVKNENGEIMSGASVTVQKAHISANTKRDGSFELHNVPVGATIEVSFVGYDKHEEKLKPGQTVINISMRVPNYLMDQVTVNVGLYKRPQGNFTGAAKTISGDELKTVNPTSVLKALAALDPSVRITDNNAMGSDPNNLAKIQIRGQNNLPADLQNAGSTKTTFSSTAVTNGDIMSGYLQNPNQPLIILDGFQTTLQALSDMDINRIASITILKDAAATTAYGSKAANGVIVVETKQPIQGKTQVSYAVNFNVQVPDLTSYHLLDAEGLLEAQRLAGVYADPANQYRDVALQQWYDYRLQQVRSGVNTYWLNKPVRTGIGTNHSLTISGGSKFTRYTLTMNYNNTVGVMKGSERNVFGLNNQITYSKDKIRFSNSTGVTYGKGNNSPWGVFSDYANQLPFFKPTDSAGNVLKILEPSNIQLGIGVAAPGAPYTNAAYNSHLRVIDYSYYYTLTNKAGFEWSIMNGLRMNTSVNITLNLPGAEQFFPPDHTSFAKAVSGTTFTDLGSYAQTRGRNNVIDTRWGLDYNKKLGDHSFLASVGSTLQSTTSNTTQIAVTGIPYDNMAALGFANGYGQNTVPGSTKSITRTLSSYASVSYNYLSRYTLEATGAISGSSQFGADNRLAPFWAFGASWAVDREPFFPQNPIIQQLKVRATTGITGSQNFPASLGQSQYQYNFQNNYRLQTGANLIAYANPDLKWQQTLKNNLGVTASLFNGRLNVAAELYEERTNNLILPLDVAPSTGFPNYQNNLGSTKSTGYELSVNAPIIRNKQQNIYWSVFGNAGSARTVITRLSPAIDVLNKVNNTDKNLTDQVTPLPRYEVGQSMSRIWAVRSLGIDPATGKEVYEKLDGSQTFIWDPNDKRPVGESAPTIKGMVGTNFIYKGIFINLNCTFQYGGQSYNQTLVDKVENVNLVSANADERVLTERWKKPGDRASFKSLVANGANSSLLITKSTSRFVQDDNYLAASSVSVGYTFPGNLLWVKKMHLSTPRLAITQNDAFRLATIKNERGTSYPFARSYSFGLSTSF</sequence>
<dbReference type="NCBIfam" id="TIGR04056">
    <property type="entry name" value="OMP_RagA_SusC"/>
    <property type="match status" value="1"/>
</dbReference>
<dbReference type="InterPro" id="IPR012910">
    <property type="entry name" value="Plug_dom"/>
</dbReference>
<evidence type="ECO:0000256" key="3">
    <source>
        <dbReference type="ARBA" id="ARBA00022452"/>
    </source>
</evidence>
<evidence type="ECO:0000256" key="7">
    <source>
        <dbReference type="PROSITE-ProRule" id="PRU01360"/>
    </source>
</evidence>
<evidence type="ECO:0000313" key="9">
    <source>
        <dbReference type="EMBL" id="OQP50019.1"/>
    </source>
</evidence>
<keyword evidence="2 7" id="KW-0813">Transport</keyword>
<dbReference type="Proteomes" id="UP000192277">
    <property type="component" value="Unassembled WGS sequence"/>
</dbReference>
<dbReference type="Gene3D" id="2.170.130.10">
    <property type="entry name" value="TonB-dependent receptor, plug domain"/>
    <property type="match status" value="1"/>
</dbReference>
<dbReference type="Gene3D" id="2.60.40.1120">
    <property type="entry name" value="Carboxypeptidase-like, regulatory domain"/>
    <property type="match status" value="1"/>
</dbReference>
<dbReference type="InterPro" id="IPR023997">
    <property type="entry name" value="TonB-dep_OMP_SusC/RagA_CS"/>
</dbReference>
<accession>A0ABX3P2H9</accession>
<dbReference type="Gene3D" id="2.40.170.20">
    <property type="entry name" value="TonB-dependent receptor, beta-barrel domain"/>
    <property type="match status" value="1"/>
</dbReference>
<evidence type="ECO:0000313" key="10">
    <source>
        <dbReference type="Proteomes" id="UP000192277"/>
    </source>
</evidence>
<evidence type="ECO:0000256" key="6">
    <source>
        <dbReference type="ARBA" id="ARBA00023237"/>
    </source>
</evidence>
<keyword evidence="6 7" id="KW-0998">Cell outer membrane</keyword>
<dbReference type="Pfam" id="PF07715">
    <property type="entry name" value="Plug"/>
    <property type="match status" value="1"/>
</dbReference>
<gene>
    <name evidence="9" type="ORF">A4D02_26635</name>
</gene>
<comment type="caution">
    <text evidence="9">The sequence shown here is derived from an EMBL/GenBank/DDBJ whole genome shotgun (WGS) entry which is preliminary data.</text>
</comment>
<name>A0ABX3P2H9_9BACT</name>
<dbReference type="InterPro" id="IPR023996">
    <property type="entry name" value="TonB-dep_OMP_SusC/RagA"/>
</dbReference>
<dbReference type="Pfam" id="PF13715">
    <property type="entry name" value="CarbopepD_reg_2"/>
    <property type="match status" value="1"/>
</dbReference>
<feature type="domain" description="TonB-dependent receptor plug" evidence="8">
    <location>
        <begin position="142"/>
        <end position="279"/>
    </location>
</feature>
<dbReference type="NCBIfam" id="TIGR04057">
    <property type="entry name" value="SusC_RagA_signa"/>
    <property type="match status" value="1"/>
</dbReference>
<evidence type="ECO:0000256" key="1">
    <source>
        <dbReference type="ARBA" id="ARBA00004571"/>
    </source>
</evidence>